<dbReference type="EMBL" id="BSDE01000007">
    <property type="protein sequence ID" value="GLH74551.1"/>
    <property type="molecule type" value="Genomic_DNA"/>
</dbReference>
<proteinExistence type="predicted"/>
<name>A0ABQ5QJ11_9BACT</name>
<dbReference type="SUPFAM" id="SSF56925">
    <property type="entry name" value="OMPA-like"/>
    <property type="match status" value="1"/>
</dbReference>
<sequence>MAYMRNDLGRWLAIMALTATSAAAQDAGFDGAFKLRTGYGLSNNQEDHLDRRTLGLGFDFGYVSPAGRFGLELGYQYKPGNQTNTDLSAMPVAVGATLDPSQSVDSRKSQVGGLTLRASFERRLTGSEWSWRLGVQVGGAKFRQEYIGDVTDGVRYEDTYNGIVTKTTVPLSPFVGVGYAIDARQSIELNVISLGYSSANYQHVAGTVLGTASSPELGGHTAKDSVIVRKRSVPHLEFGYTLRF</sequence>
<evidence type="ECO:0008006" key="4">
    <source>
        <dbReference type="Google" id="ProtNLM"/>
    </source>
</evidence>
<dbReference type="InterPro" id="IPR011250">
    <property type="entry name" value="OMP/PagP_B-barrel"/>
</dbReference>
<dbReference type="Proteomes" id="UP001165069">
    <property type="component" value="Unassembled WGS sequence"/>
</dbReference>
<evidence type="ECO:0000313" key="3">
    <source>
        <dbReference type="Proteomes" id="UP001165069"/>
    </source>
</evidence>
<keyword evidence="3" id="KW-1185">Reference proteome</keyword>
<dbReference type="RefSeq" id="WP_285576969.1">
    <property type="nucleotide sequence ID" value="NZ_BSDE01000007.1"/>
</dbReference>
<gene>
    <name evidence="2" type="ORF">GETHLI_30530</name>
</gene>
<feature type="signal peptide" evidence="1">
    <location>
        <begin position="1"/>
        <end position="24"/>
    </location>
</feature>
<reference evidence="2 3" key="1">
    <citation type="journal article" date="2023" name="Antonie Van Leeuwenhoek">
        <title>Mesoterricola silvestris gen. nov., sp. nov., Mesoterricola sediminis sp. nov., Geothrix oryzae sp. nov., Geothrix edaphica sp. nov., Geothrix rubra sp. nov., and Geothrix limicola sp. nov., six novel members of Acidobacteriota isolated from soils.</title>
        <authorList>
            <person name="Itoh H."/>
            <person name="Sugisawa Y."/>
            <person name="Mise K."/>
            <person name="Xu Z."/>
            <person name="Kuniyasu M."/>
            <person name="Ushijima N."/>
            <person name="Kawano K."/>
            <person name="Kobayashi E."/>
            <person name="Shiratori Y."/>
            <person name="Masuda Y."/>
            <person name="Senoo K."/>
        </authorList>
    </citation>
    <scope>NUCLEOTIDE SEQUENCE [LARGE SCALE GENOMIC DNA]</scope>
    <source>
        <strain evidence="2 3">Red804</strain>
    </source>
</reference>
<accession>A0ABQ5QJ11</accession>
<comment type="caution">
    <text evidence="2">The sequence shown here is derived from an EMBL/GenBank/DDBJ whole genome shotgun (WGS) entry which is preliminary data.</text>
</comment>
<protein>
    <recommendedName>
        <fullName evidence="4">Outer membrane protein beta-barrel domain-containing protein</fullName>
    </recommendedName>
</protein>
<keyword evidence="1" id="KW-0732">Signal</keyword>
<evidence type="ECO:0000256" key="1">
    <source>
        <dbReference type="SAM" id="SignalP"/>
    </source>
</evidence>
<organism evidence="2 3">
    <name type="scientific">Geothrix limicola</name>
    <dbReference type="NCBI Taxonomy" id="2927978"/>
    <lineage>
        <taxon>Bacteria</taxon>
        <taxon>Pseudomonadati</taxon>
        <taxon>Acidobacteriota</taxon>
        <taxon>Holophagae</taxon>
        <taxon>Holophagales</taxon>
        <taxon>Holophagaceae</taxon>
        <taxon>Geothrix</taxon>
    </lineage>
</organism>
<evidence type="ECO:0000313" key="2">
    <source>
        <dbReference type="EMBL" id="GLH74551.1"/>
    </source>
</evidence>
<feature type="chain" id="PRO_5045709852" description="Outer membrane protein beta-barrel domain-containing protein" evidence="1">
    <location>
        <begin position="25"/>
        <end position="244"/>
    </location>
</feature>